<dbReference type="PIRSF" id="PIRSF006425">
    <property type="entry name" value="UCP006425_WD40"/>
    <property type="match status" value="1"/>
</dbReference>
<evidence type="ECO:0000256" key="2">
    <source>
        <dbReference type="SAM" id="SignalP"/>
    </source>
</evidence>
<dbReference type="AlphaFoldDB" id="A0A1H6EQE9"/>
<feature type="region of interest" description="Disordered" evidence="1">
    <location>
        <begin position="90"/>
        <end position="109"/>
    </location>
</feature>
<keyword evidence="4" id="KW-1185">Reference proteome</keyword>
<dbReference type="InterPro" id="IPR011047">
    <property type="entry name" value="Quinoprotein_ADH-like_sf"/>
</dbReference>
<feature type="region of interest" description="Disordered" evidence="1">
    <location>
        <begin position="348"/>
        <end position="367"/>
    </location>
</feature>
<feature type="compositionally biased region" description="Low complexity" evidence="1">
    <location>
        <begin position="348"/>
        <end position="362"/>
    </location>
</feature>
<dbReference type="InterPro" id="IPR019198">
    <property type="entry name" value="Beta_propeller_containing"/>
</dbReference>
<feature type="chain" id="PRO_5009297304" evidence="2">
    <location>
        <begin position="26"/>
        <end position="644"/>
    </location>
</feature>
<feature type="signal peptide" evidence="2">
    <location>
        <begin position="1"/>
        <end position="25"/>
    </location>
</feature>
<evidence type="ECO:0000313" key="3">
    <source>
        <dbReference type="EMBL" id="SEG99633.1"/>
    </source>
</evidence>
<name>A0A1H6EQE9_9ACTN</name>
<dbReference type="InterPro" id="IPR014441">
    <property type="entry name" value="UCP006425_b-propeller"/>
</dbReference>
<dbReference type="Proteomes" id="UP000236732">
    <property type="component" value="Unassembled WGS sequence"/>
</dbReference>
<protein>
    <submittedName>
        <fullName evidence="3">Beta propeller domain-containing protein</fullName>
    </submittedName>
</protein>
<reference evidence="3 4" key="1">
    <citation type="submission" date="2016-10" db="EMBL/GenBank/DDBJ databases">
        <authorList>
            <person name="de Groot N.N."/>
        </authorList>
    </citation>
    <scope>NUCLEOTIDE SEQUENCE [LARGE SCALE GENOMIC DNA]</scope>
    <source>
        <strain evidence="3 4">CGMCC 4.7037</strain>
    </source>
</reference>
<evidence type="ECO:0000256" key="1">
    <source>
        <dbReference type="SAM" id="MobiDB-lite"/>
    </source>
</evidence>
<evidence type="ECO:0000313" key="4">
    <source>
        <dbReference type="Proteomes" id="UP000236732"/>
    </source>
</evidence>
<gene>
    <name evidence="3" type="ORF">SAMN05444920_113229</name>
</gene>
<dbReference type="Pfam" id="PF09826">
    <property type="entry name" value="Beta_propel"/>
    <property type="match status" value="1"/>
</dbReference>
<sequence>MEVMKTLIRTAVTAAALAVVTAACTSSPEGPTGKGKPVSLPQIRLVAYSSCDDLLGGLRERALQNVTAYGFGGVMPIAYMEDSAVAAKGRSQAAPEHSTTNVHEAGVDEPDLVKTDGNRIFVVSDGTLRIIDTATKKITASLKLTEGDGPSAPADLLISGDRALVLMRGGDIMYKARSFAPPADTRYVLVDLAGTPKVLSTIKPQGSYVDARMIGSTVRIVTRSQPDIEFPQPTGDFNEAAQVKANQAVVRKAPAEAWLPKVEITDAAGKVRQDAVKCERVSHPADYTGTSLLTVHTLDLAQGVTDSGTDPISLAADGDIVYGTGQSLYVASNPRWWMPTPVVDTPVAPADDPTPGEPAVTPTAPPEETEIHRLDVTAPGAPKYVASGKVQGRLLNQYSLSEHDGHLRAATTLTSSDGKTSSSTVHVLKADTMAKTGEVGGLGAGERIYSVRFIGAVGYVVTFKQVDPLYTLDLRDPAAPKVTGELKITGYSAYLHPGNEGRLIGIGQEASEKGRTLGTQVSLFDVSDPAAPRRLSQLFQKDSGSGAEWDPHAFLYWPKTGLSVIPLSSQKESGALVLKIDDAGVSKVGMIEHPKVKQEGDEFTFQPGIDRSMVIGDAIWTLSHEGVQVNDAATLASQAWIPFR</sequence>
<accession>A0A1H6EQE9</accession>
<organism evidence="3 4">
    <name type="scientific">Nonomuraea solani</name>
    <dbReference type="NCBI Taxonomy" id="1144553"/>
    <lineage>
        <taxon>Bacteria</taxon>
        <taxon>Bacillati</taxon>
        <taxon>Actinomycetota</taxon>
        <taxon>Actinomycetes</taxon>
        <taxon>Streptosporangiales</taxon>
        <taxon>Streptosporangiaceae</taxon>
        <taxon>Nonomuraea</taxon>
    </lineage>
</organism>
<dbReference type="SUPFAM" id="SSF50998">
    <property type="entry name" value="Quinoprotein alcohol dehydrogenase-like"/>
    <property type="match status" value="1"/>
</dbReference>
<keyword evidence="2" id="KW-0732">Signal</keyword>
<dbReference type="PROSITE" id="PS51257">
    <property type="entry name" value="PROKAR_LIPOPROTEIN"/>
    <property type="match status" value="1"/>
</dbReference>
<dbReference type="EMBL" id="FNVT01000013">
    <property type="protein sequence ID" value="SEG99633.1"/>
    <property type="molecule type" value="Genomic_DNA"/>
</dbReference>
<proteinExistence type="predicted"/>